<dbReference type="PROSITE" id="PS51257">
    <property type="entry name" value="PROKAR_LIPOPROTEIN"/>
    <property type="match status" value="1"/>
</dbReference>
<evidence type="ECO:0000256" key="1">
    <source>
        <dbReference type="SAM" id="SignalP"/>
    </source>
</evidence>
<dbReference type="EMBL" id="JBBUTH010000008">
    <property type="protein sequence ID" value="MEK8051713.1"/>
    <property type="molecule type" value="Genomic_DNA"/>
</dbReference>
<proteinExistence type="predicted"/>
<reference evidence="2 3" key="1">
    <citation type="submission" date="2024-04" db="EMBL/GenBank/DDBJ databases">
        <title>Novel species of the genus Ideonella isolated from streams.</title>
        <authorList>
            <person name="Lu H."/>
        </authorList>
    </citation>
    <scope>NUCLEOTIDE SEQUENCE [LARGE SCALE GENOMIC DNA]</scope>
    <source>
        <strain evidence="2 3">DXS22W</strain>
    </source>
</reference>
<dbReference type="Proteomes" id="UP001365405">
    <property type="component" value="Unassembled WGS sequence"/>
</dbReference>
<gene>
    <name evidence="2" type="ORF">AACH10_15790</name>
</gene>
<comment type="caution">
    <text evidence="2">The sequence shown here is derived from an EMBL/GenBank/DDBJ whole genome shotgun (WGS) entry which is preliminary data.</text>
</comment>
<accession>A0ABU9CIN7</accession>
<keyword evidence="1" id="KW-0732">Signal</keyword>
<dbReference type="RefSeq" id="WP_341411411.1">
    <property type="nucleotide sequence ID" value="NZ_JBBUTH010000008.1"/>
</dbReference>
<evidence type="ECO:0000313" key="2">
    <source>
        <dbReference type="EMBL" id="MEK8051713.1"/>
    </source>
</evidence>
<sequence length="409" mass="43877">MTRTATHARRPRWRAAGVAVACAAVACAAAAADNDAAAEVSAGGVVTFGLRSDHHADALALGLMGRGHWHRREWAQVSPRAGDNLAQIDDEARLGWQQRGGAFDGWQIAVLARSQATLVASHDALALAAQVARGHTLAADTDWQTRVRLRAFTGAGLALGRAQALGFVPAPGRWQAAWEVQALALGRWRQRDIDGPVHLDAATQRYGFALASNEADNRLNLPFQQPAGRHGAGLLLAGRVDWQGEASPAGWTPWARLALRDGGWLRWRGLPQQQATLDTATAGTDADGFLVYAPLIQGQNRQSTVTRWQPWRAALAAGVELPDGQRLGGRLDTVPGWHAALPSLTWQRPAASATASGWTGLGLAAEWQLHQRRLTLGVDWRGLSLQAGADRLGGDARSRVWALAWRQAL</sequence>
<feature type="signal peptide" evidence="1">
    <location>
        <begin position="1"/>
        <end position="31"/>
    </location>
</feature>
<keyword evidence="3" id="KW-1185">Reference proteome</keyword>
<protein>
    <submittedName>
        <fullName evidence="2">Uncharacterized protein</fullName>
    </submittedName>
</protein>
<evidence type="ECO:0000313" key="3">
    <source>
        <dbReference type="Proteomes" id="UP001365405"/>
    </source>
</evidence>
<organism evidence="2 3">
    <name type="scientific">Pseudaquabacterium inlustre</name>
    <dbReference type="NCBI Taxonomy" id="2984192"/>
    <lineage>
        <taxon>Bacteria</taxon>
        <taxon>Pseudomonadati</taxon>
        <taxon>Pseudomonadota</taxon>
        <taxon>Betaproteobacteria</taxon>
        <taxon>Burkholderiales</taxon>
        <taxon>Sphaerotilaceae</taxon>
        <taxon>Pseudaquabacterium</taxon>
    </lineage>
</organism>
<name>A0ABU9CIN7_9BURK</name>
<feature type="chain" id="PRO_5047496501" evidence="1">
    <location>
        <begin position="32"/>
        <end position="409"/>
    </location>
</feature>